<evidence type="ECO:0000256" key="1">
    <source>
        <dbReference type="ARBA" id="ARBA00004141"/>
    </source>
</evidence>
<dbReference type="GO" id="GO:0005524">
    <property type="term" value="F:ATP binding"/>
    <property type="evidence" value="ECO:0007669"/>
    <property type="project" value="UniProtKB-KW"/>
</dbReference>
<dbReference type="CDD" id="cd03263">
    <property type="entry name" value="ABC_subfamily_A"/>
    <property type="match status" value="2"/>
</dbReference>
<dbReference type="KEGG" id="cqu:CpipJ_CPIJ005854"/>
<dbReference type="FunFam" id="3.40.50.300:FF:001253">
    <property type="entry name" value="ATP-binding cassette protein subfamily A, member 10"/>
    <property type="match status" value="1"/>
</dbReference>
<sequence length="1864" mass="212145">MKLSKHVDWLQIRALLRKDYLARIRQPWMTIVQYVWPCLIFLSLYVLRNRFQAKQIGECQFPTRQLQSNGILPFFQSYVCTIENDCSDPKKFEETTDFAVAPVTPLLNIVQIFLDTPALYDSVTKLPKDKNFIGTVTTIVTNGRFKEIEGNADKLVRMVPEIQKMVGDDFNIENLFADDRTFSNSGKILCGKPFPRSDNIRFINNVLYSHDFNGADPDEIAVMPTAYCKQLYRDVTNTNNGKITWKQLKPILQGKILYGPPSERNDEIIKFANQTFVDMGRLRDFFKALNTTVRLLHTDASFRDSFEGLIELAKSPLVQMIAGGNVNIDLIESMLNGILNDETVAKTLETIASIFECFSSDRFIAVPSEAALEDEAFKLNQKKLFFAGLVFENSTTPGEIPYKIRMRTDDTPVTVENRNRFWFPGPEASFELDMRYHRGFVEIQHAVDVGIIKFMKQEKSKEEKVAVQDTPSSSGLGLGFGDDFGSSEDEEEEDETTTAAGSTTENLDSLYSDLSKKINISSSDLNRFSNKSSLDDYLDFKDDEEEIELDEEDPLTLNSTSTTSAPSRRKRAPQFSLLDLFLGGGSKKKTDEVTYNVAKEKFYTKQFPYPAYTRDDGGILLHSSRIFLFAYQLVLSFSTAFCYAWRHIMRLELQHHSANFMSAFAGSIEENDLKFGILMMLLDAVIYFLVGLMYEKLTHEDTTFYNVNRTKLDKSIGAELLNVDVIYENNKKALDNVSITFKRDEVTCLLGRNGAGKSTIIKLLTGQILPVVGDVHLPLDYDLISGLRNNAERIGLCSQNDILIPNLTAKEHLQLYARIKLTKGFETEVQRTLDNLKMGKYKHYRASELSGGFKRRLCIAIAFLGSPNLVILDEPCSSVDTKARKYIWELIQTLRKDRAVILATHHLDEAESLSDKVVVLENGKAILEESHEELKNRFTNTLYIDMTLKSLTEGDRSSIISELNKNLDQQTNLRYGVSKLPKNKLQYKLTYTGANSLDIDLQSLFDQLNQFQDKKLILSYDIKNENLMNIFSVVNSSEIPREEIGEPDIVSANGHHDSKPTKYTPSTFQILSSLFKKRFLHFRRNYRLLICILVLPALFEIIAMFFMTIRPPGEYDKILEFSPDLYRGAAEFYTRLGNGTDFQREATSSILDRCPEADCYLFNSSEEAFNWLLQTNDQFSERRYGGLTSRKEKHFIWYNNKGYHSMPIWLNMLDSALLKAELENGSYSIRTINHPLKIEQDELTLSSILQQVADAGISLILLLAFSLVVAGASVYIVNERVRGEKRQQRLAGIKFKHYWGVTYLWDAMIFLVAIALAVIVFKIFAIPAYVDKQQLGGIVLLLLFYGFASIPAIHLFEKLFNDASFANMSLFCLNVITALGTLTIIILFDILGESETSEHVRNLLNRVFLILPQHALADGLIELSKNYIQAEIFKRYYIDTYKSPMDILEPHIIGLVFMGVIFMILNCVVEKKILPKFFLEVEEGEAPVYELKTVHSEEIMTNGNGKKKIITADQILSVDHLSKHYRQGENVVSDVSFKIHYGECFGLLGTNGAGKSTIFSILSGDQLQSSGSYCFFTTAHLSYCPQSSFLDPLLTVEEVIEFYGKLRNVENIDKLVFETLREYHLEPYKRILVKNLSGGNRRKLCVAVSCFGNTDIVLMDEPTSDMDPVTRAIVYRTIERLNSQNRSILLTSHSISEIDHICQRIAILKDGRLLTVDTPEILTQRYGNNYLITIYLEDNREVDLVRSIKREFNVSQELVQNKNSLQFVAKVQPTERAVQAQQTTGVEKLHKKSQVTINLNNNTIDSSPALASSISALVVKLHQFAQTNRLRYTVARCLLDQVFEDILHNHEEEHSNEAFVENSE</sequence>
<dbReference type="GO" id="GO:0016020">
    <property type="term" value="C:membrane"/>
    <property type="evidence" value="ECO:0007669"/>
    <property type="project" value="UniProtKB-SubCell"/>
</dbReference>
<dbReference type="HOGENOM" id="CLU_000604_19_0_1"/>
<feature type="domain" description="ABC transporter" evidence="9">
    <location>
        <begin position="718"/>
        <end position="947"/>
    </location>
</feature>
<evidence type="ECO:0000256" key="7">
    <source>
        <dbReference type="SAM" id="MobiDB-lite"/>
    </source>
</evidence>
<comment type="subcellular location">
    <subcellularLocation>
        <location evidence="1">Membrane</location>
        <topology evidence="1">Multi-pass membrane protein</topology>
    </subcellularLocation>
</comment>
<dbReference type="EnsemblMetazoa" id="CPIJ005854-RA">
    <property type="protein sequence ID" value="CPIJ005854-PA"/>
    <property type="gene ID" value="CPIJ005854"/>
</dbReference>
<dbReference type="InterPro" id="IPR026082">
    <property type="entry name" value="ABCA"/>
</dbReference>
<feature type="compositionally biased region" description="Acidic residues" evidence="7">
    <location>
        <begin position="485"/>
        <end position="496"/>
    </location>
</feature>
<proteinExistence type="predicted"/>
<feature type="transmembrane region" description="Helical" evidence="8">
    <location>
        <begin position="1368"/>
        <end position="1388"/>
    </location>
</feature>
<dbReference type="InterPro" id="IPR027417">
    <property type="entry name" value="P-loop_NTPase"/>
</dbReference>
<evidence type="ECO:0000313" key="12">
    <source>
        <dbReference type="Proteomes" id="UP000002320"/>
    </source>
</evidence>
<keyword evidence="12" id="KW-1185">Reference proteome</keyword>
<feature type="transmembrane region" description="Helical" evidence="8">
    <location>
        <begin position="1255"/>
        <end position="1277"/>
    </location>
</feature>
<evidence type="ECO:0000259" key="9">
    <source>
        <dbReference type="PROSITE" id="PS50893"/>
    </source>
</evidence>
<dbReference type="Pfam" id="PF12698">
    <property type="entry name" value="ABC2_membrane_3"/>
    <property type="match status" value="1"/>
</dbReference>
<keyword evidence="2 8" id="KW-0812">Transmembrane</keyword>
<evidence type="ECO:0000256" key="6">
    <source>
        <dbReference type="ARBA" id="ARBA00023136"/>
    </source>
</evidence>
<keyword evidence="4" id="KW-0067">ATP-binding</keyword>
<dbReference type="SUPFAM" id="SSF52540">
    <property type="entry name" value="P-loop containing nucleoside triphosphate hydrolases"/>
    <property type="match status" value="2"/>
</dbReference>
<feature type="domain" description="ABC transporter" evidence="9">
    <location>
        <begin position="1516"/>
        <end position="1735"/>
    </location>
</feature>
<dbReference type="GO" id="GO:0016887">
    <property type="term" value="F:ATP hydrolysis activity"/>
    <property type="evidence" value="ECO:0007669"/>
    <property type="project" value="InterPro"/>
</dbReference>
<evidence type="ECO:0000256" key="3">
    <source>
        <dbReference type="ARBA" id="ARBA00022741"/>
    </source>
</evidence>
<keyword evidence="6 8" id="KW-0472">Membrane</keyword>
<dbReference type="GO" id="GO:0140359">
    <property type="term" value="F:ABC-type transporter activity"/>
    <property type="evidence" value="ECO:0007669"/>
    <property type="project" value="InterPro"/>
</dbReference>
<dbReference type="Gene3D" id="3.40.50.300">
    <property type="entry name" value="P-loop containing nucleotide triphosphate hydrolases"/>
    <property type="match status" value="2"/>
</dbReference>
<dbReference type="FunFam" id="3.40.50.300:FF:001574">
    <property type="entry name" value="Uncharacterized protein, isoform C"/>
    <property type="match status" value="1"/>
</dbReference>
<evidence type="ECO:0000313" key="10">
    <source>
        <dbReference type="EMBL" id="EDS26741.1"/>
    </source>
</evidence>
<feature type="region of interest" description="Disordered" evidence="7">
    <location>
        <begin position="548"/>
        <end position="570"/>
    </location>
</feature>
<dbReference type="Pfam" id="PF00005">
    <property type="entry name" value="ABC_tran"/>
    <property type="match status" value="2"/>
</dbReference>
<feature type="compositionally biased region" description="Polar residues" evidence="7">
    <location>
        <begin position="556"/>
        <end position="566"/>
    </location>
</feature>
<protein>
    <submittedName>
        <fullName evidence="10">Abc transporter</fullName>
    </submittedName>
</protein>
<accession>B0WG45</accession>
<dbReference type="VEuPathDB" id="VectorBase:CPIJ005854"/>
<dbReference type="PANTHER" id="PTHR19229:SF241">
    <property type="entry name" value="ABC TRANSPORTER DOMAIN-CONTAINING PROTEIN"/>
    <property type="match status" value="1"/>
</dbReference>
<evidence type="ECO:0000256" key="5">
    <source>
        <dbReference type="ARBA" id="ARBA00022989"/>
    </source>
</evidence>
<keyword evidence="5 8" id="KW-1133">Transmembrane helix</keyword>
<reference evidence="10" key="1">
    <citation type="submission" date="2007-03" db="EMBL/GenBank/DDBJ databases">
        <title>Annotation of Culex pipiens quinquefasciatus.</title>
        <authorList>
            <consortium name="The Broad Institute Genome Sequencing Platform"/>
            <person name="Atkinson P.W."/>
            <person name="Hemingway J."/>
            <person name="Christensen B.M."/>
            <person name="Higgs S."/>
            <person name="Kodira C."/>
            <person name="Hannick L."/>
            <person name="Megy K."/>
            <person name="O'Leary S."/>
            <person name="Pearson M."/>
            <person name="Haas B.J."/>
            <person name="Mauceli E."/>
            <person name="Wortman J.R."/>
            <person name="Lee N.H."/>
            <person name="Guigo R."/>
            <person name="Stanke M."/>
            <person name="Alvarado L."/>
            <person name="Amedeo P."/>
            <person name="Antoine C.H."/>
            <person name="Arensburger P."/>
            <person name="Bidwell S.L."/>
            <person name="Crawford M."/>
            <person name="Camaro F."/>
            <person name="Devon K."/>
            <person name="Engels R."/>
            <person name="Hammond M."/>
            <person name="Howarth C."/>
            <person name="Koehrsen M."/>
            <person name="Lawson D."/>
            <person name="Montgomery P."/>
            <person name="Nene V."/>
            <person name="Nusbaum C."/>
            <person name="Puiu D."/>
            <person name="Romero-Severson J."/>
            <person name="Severson D.W."/>
            <person name="Shumway M."/>
            <person name="Sisk P."/>
            <person name="Stolte C."/>
            <person name="Zeng Q."/>
            <person name="Eisenstadt E."/>
            <person name="Fraser-Liggett C."/>
            <person name="Strausberg R."/>
            <person name="Galagan J."/>
            <person name="Birren B."/>
            <person name="Collins F.H."/>
        </authorList>
    </citation>
    <scope>NUCLEOTIDE SEQUENCE [LARGE SCALE GENOMIC DNA]</scope>
    <source>
        <strain evidence="10">JHB</strain>
    </source>
</reference>
<keyword evidence="3" id="KW-0547">Nucleotide-binding</keyword>
<feature type="transmembrane region" description="Helical" evidence="8">
    <location>
        <begin position="675"/>
        <end position="694"/>
    </location>
</feature>
<dbReference type="Proteomes" id="UP000002320">
    <property type="component" value="Unassembled WGS sequence"/>
</dbReference>
<dbReference type="OMA" id="TYIVREH"/>
<evidence type="ECO:0000256" key="2">
    <source>
        <dbReference type="ARBA" id="ARBA00022692"/>
    </source>
</evidence>
<name>B0WG45_CULQU</name>
<dbReference type="EMBL" id="DS231923">
    <property type="protein sequence ID" value="EDS26741.1"/>
    <property type="molecule type" value="Genomic_DNA"/>
</dbReference>
<reference evidence="11" key="2">
    <citation type="submission" date="2020-05" db="UniProtKB">
        <authorList>
            <consortium name="EnsemblMetazoa"/>
        </authorList>
    </citation>
    <scope>IDENTIFICATION</scope>
    <source>
        <strain evidence="11">JHB</strain>
    </source>
</reference>
<dbReference type="InterPro" id="IPR003593">
    <property type="entry name" value="AAA+_ATPase"/>
</dbReference>
<feature type="region of interest" description="Disordered" evidence="7">
    <location>
        <begin position="462"/>
        <end position="504"/>
    </location>
</feature>
<feature type="transmembrane region" description="Helical" evidence="8">
    <location>
        <begin position="626"/>
        <end position="646"/>
    </location>
</feature>
<dbReference type="eggNOG" id="KOG0059">
    <property type="taxonomic scope" value="Eukaryota"/>
</dbReference>
<evidence type="ECO:0000256" key="8">
    <source>
        <dbReference type="SAM" id="Phobius"/>
    </source>
</evidence>
<dbReference type="InParanoid" id="B0WG45"/>
<dbReference type="PROSITE" id="PS50893">
    <property type="entry name" value="ABC_TRANSPORTER_2"/>
    <property type="match status" value="2"/>
</dbReference>
<dbReference type="InterPro" id="IPR013525">
    <property type="entry name" value="ABC2_TM"/>
</dbReference>
<feature type="transmembrane region" description="Helical" evidence="8">
    <location>
        <begin position="28"/>
        <end position="47"/>
    </location>
</feature>
<feature type="transmembrane region" description="Helical" evidence="8">
    <location>
        <begin position="1451"/>
        <end position="1469"/>
    </location>
</feature>
<organism>
    <name type="scientific">Culex quinquefasciatus</name>
    <name type="common">Southern house mosquito</name>
    <name type="synonym">Culex pungens</name>
    <dbReference type="NCBI Taxonomy" id="7176"/>
    <lineage>
        <taxon>Eukaryota</taxon>
        <taxon>Metazoa</taxon>
        <taxon>Ecdysozoa</taxon>
        <taxon>Arthropoda</taxon>
        <taxon>Hexapoda</taxon>
        <taxon>Insecta</taxon>
        <taxon>Pterygota</taxon>
        <taxon>Neoptera</taxon>
        <taxon>Endopterygota</taxon>
        <taxon>Diptera</taxon>
        <taxon>Nematocera</taxon>
        <taxon>Culicoidea</taxon>
        <taxon>Culicidae</taxon>
        <taxon>Culicinae</taxon>
        <taxon>Culicini</taxon>
        <taxon>Culex</taxon>
        <taxon>Culex</taxon>
    </lineage>
</organism>
<feature type="transmembrane region" description="Helical" evidence="8">
    <location>
        <begin position="1086"/>
        <end position="1109"/>
    </location>
</feature>
<dbReference type="OrthoDB" id="8061355at2759"/>
<evidence type="ECO:0000256" key="4">
    <source>
        <dbReference type="ARBA" id="ARBA00022840"/>
    </source>
</evidence>
<dbReference type="VEuPathDB" id="VectorBase:CQUJHB013001"/>
<dbReference type="GO" id="GO:0005319">
    <property type="term" value="F:lipid transporter activity"/>
    <property type="evidence" value="ECO:0007669"/>
    <property type="project" value="TreeGrafter"/>
</dbReference>
<feature type="transmembrane region" description="Helical" evidence="8">
    <location>
        <begin position="1335"/>
        <end position="1356"/>
    </location>
</feature>
<evidence type="ECO:0000313" key="11">
    <source>
        <dbReference type="EnsemblMetazoa" id="CPIJ005854-PA"/>
    </source>
</evidence>
<dbReference type="SMART" id="SM00382">
    <property type="entry name" value="AAA"/>
    <property type="match status" value="2"/>
</dbReference>
<dbReference type="PANTHER" id="PTHR19229">
    <property type="entry name" value="ATP-BINDING CASSETTE TRANSPORTER SUBFAMILY A ABCA"/>
    <property type="match status" value="1"/>
</dbReference>
<feature type="transmembrane region" description="Helical" evidence="8">
    <location>
        <begin position="1298"/>
        <end position="1329"/>
    </location>
</feature>
<gene>
    <name evidence="11" type="primary">6037804</name>
    <name evidence="10" type="ORF">CpipJ_CPIJ005854</name>
</gene>
<dbReference type="InterPro" id="IPR003439">
    <property type="entry name" value="ABC_transporter-like_ATP-bd"/>
</dbReference>